<accession>A0A4C1ZEG7</accession>
<reference evidence="1 2" key="1">
    <citation type="journal article" date="2019" name="Commun. Biol.">
        <title>The bagworm genome reveals a unique fibroin gene that provides high tensile strength.</title>
        <authorList>
            <person name="Kono N."/>
            <person name="Nakamura H."/>
            <person name="Ohtoshi R."/>
            <person name="Tomita M."/>
            <person name="Numata K."/>
            <person name="Arakawa K."/>
        </authorList>
    </citation>
    <scope>NUCLEOTIDE SEQUENCE [LARGE SCALE GENOMIC DNA]</scope>
</reference>
<evidence type="ECO:0000313" key="1">
    <source>
        <dbReference type="EMBL" id="GBP85782.1"/>
    </source>
</evidence>
<gene>
    <name evidence="1" type="ORF">EVAR_84598_1</name>
</gene>
<name>A0A4C1ZEG7_EUMVA</name>
<dbReference type="AlphaFoldDB" id="A0A4C1ZEG7"/>
<protein>
    <submittedName>
        <fullName evidence="1">Uncharacterized protein</fullName>
    </submittedName>
</protein>
<proteinExistence type="predicted"/>
<organism evidence="1 2">
    <name type="scientific">Eumeta variegata</name>
    <name type="common">Bagworm moth</name>
    <name type="synonym">Eumeta japonica</name>
    <dbReference type="NCBI Taxonomy" id="151549"/>
    <lineage>
        <taxon>Eukaryota</taxon>
        <taxon>Metazoa</taxon>
        <taxon>Ecdysozoa</taxon>
        <taxon>Arthropoda</taxon>
        <taxon>Hexapoda</taxon>
        <taxon>Insecta</taxon>
        <taxon>Pterygota</taxon>
        <taxon>Neoptera</taxon>
        <taxon>Endopterygota</taxon>
        <taxon>Lepidoptera</taxon>
        <taxon>Glossata</taxon>
        <taxon>Ditrysia</taxon>
        <taxon>Tineoidea</taxon>
        <taxon>Psychidae</taxon>
        <taxon>Oiketicinae</taxon>
        <taxon>Eumeta</taxon>
    </lineage>
</organism>
<keyword evidence="2" id="KW-1185">Reference proteome</keyword>
<dbReference type="EMBL" id="BGZK01001759">
    <property type="protein sequence ID" value="GBP85782.1"/>
    <property type="molecule type" value="Genomic_DNA"/>
</dbReference>
<dbReference type="Proteomes" id="UP000299102">
    <property type="component" value="Unassembled WGS sequence"/>
</dbReference>
<sequence length="88" mass="10297">MENGTKIEIECGIEVESRAVPRSELRAVLESRARLEFESIYIRMTQNQKRDCGRKQDTMSRKPDKVGVRLLHPGFRANERNDVKFVLY</sequence>
<evidence type="ECO:0000313" key="2">
    <source>
        <dbReference type="Proteomes" id="UP000299102"/>
    </source>
</evidence>
<comment type="caution">
    <text evidence="1">The sequence shown here is derived from an EMBL/GenBank/DDBJ whole genome shotgun (WGS) entry which is preliminary data.</text>
</comment>